<proteinExistence type="predicted"/>
<protein>
    <submittedName>
        <fullName evidence="1">Uncharacterized protein</fullName>
    </submittedName>
</protein>
<evidence type="ECO:0000313" key="2">
    <source>
        <dbReference type="EMBL" id="MCP2007059.1"/>
    </source>
</evidence>
<dbReference type="RefSeq" id="WP_217942732.1">
    <property type="nucleotide sequence ID" value="NZ_JAHTGR010000006.1"/>
</dbReference>
<name>A0AA41H8S3_9BURK</name>
<evidence type="ECO:0000313" key="1">
    <source>
        <dbReference type="EMBL" id="MBV6321946.1"/>
    </source>
</evidence>
<gene>
    <name evidence="1" type="ORF">KVP70_13440</name>
    <name evidence="2" type="ORF">L1274_000747</name>
</gene>
<dbReference type="Proteomes" id="UP001155901">
    <property type="component" value="Unassembled WGS sequence"/>
</dbReference>
<dbReference type="Proteomes" id="UP001162889">
    <property type="component" value="Unassembled WGS sequence"/>
</dbReference>
<keyword evidence="4" id="KW-1185">Reference proteome</keyword>
<accession>A0AA41H8S3</accession>
<sequence>MKTATQDHFLCVVIVAAIAEARRAGDDVKVASEAAAKAYVAGLVAADAPGENSGERVISATGQVEYRPPS</sequence>
<comment type="caution">
    <text evidence="1">The sequence shown here is derived from an EMBL/GenBank/DDBJ whole genome shotgun (WGS) entry which is preliminary data.</text>
</comment>
<dbReference type="EMBL" id="JALJZU010000001">
    <property type="protein sequence ID" value="MCP2007059.1"/>
    <property type="molecule type" value="Genomic_DNA"/>
</dbReference>
<dbReference type="AlphaFoldDB" id="A0AA41H8S3"/>
<evidence type="ECO:0000313" key="3">
    <source>
        <dbReference type="Proteomes" id="UP001155901"/>
    </source>
</evidence>
<reference evidence="1" key="1">
    <citation type="submission" date="2021-07" db="EMBL/GenBank/DDBJ databases">
        <title>Characterization of violacein-producing bacteria and related species.</title>
        <authorList>
            <person name="Wilson H.S."/>
            <person name="De Leon M.E."/>
        </authorList>
    </citation>
    <scope>NUCLEOTIDE SEQUENCE</scope>
    <source>
        <strain evidence="1">HSC-15S17</strain>
    </source>
</reference>
<dbReference type="EMBL" id="JAHTGR010000006">
    <property type="protein sequence ID" value="MBV6321946.1"/>
    <property type="molecule type" value="Genomic_DNA"/>
</dbReference>
<organism evidence="1 3">
    <name type="scientific">Duganella violaceipulchra</name>
    <dbReference type="NCBI Taxonomy" id="2849652"/>
    <lineage>
        <taxon>Bacteria</taxon>
        <taxon>Pseudomonadati</taxon>
        <taxon>Pseudomonadota</taxon>
        <taxon>Betaproteobacteria</taxon>
        <taxon>Burkholderiales</taxon>
        <taxon>Oxalobacteraceae</taxon>
        <taxon>Telluria group</taxon>
        <taxon>Duganella</taxon>
    </lineage>
</organism>
<reference evidence="2" key="2">
    <citation type="submission" date="2022-03" db="EMBL/GenBank/DDBJ databases">
        <title>Genome Encyclopedia of Bacteria and Archaea VI: Functional Genomics of Type Strains.</title>
        <authorList>
            <person name="Whitman W."/>
        </authorList>
    </citation>
    <scope>NUCLEOTIDE SEQUENCE</scope>
    <source>
        <strain evidence="2">HSC-15S17</strain>
    </source>
</reference>
<evidence type="ECO:0000313" key="4">
    <source>
        <dbReference type="Proteomes" id="UP001162889"/>
    </source>
</evidence>